<evidence type="ECO:0000313" key="4">
    <source>
        <dbReference type="Proteomes" id="UP000886520"/>
    </source>
</evidence>
<comment type="caution">
    <text evidence="2">The sequence shown here is derived from an EMBL/GenBank/DDBJ whole genome shotgun (WGS) entry which is preliminary data.</text>
</comment>
<accession>A0A9D4ZIV0</accession>
<proteinExistence type="predicted"/>
<name>A0A9D4ZIV0_ADICA</name>
<reference evidence="2" key="1">
    <citation type="submission" date="2021-01" db="EMBL/GenBank/DDBJ databases">
        <title>Adiantum capillus-veneris genome.</title>
        <authorList>
            <person name="Fang Y."/>
            <person name="Liao Q."/>
        </authorList>
    </citation>
    <scope>NUCLEOTIDE SEQUENCE</scope>
    <source>
        <strain evidence="2">H3</strain>
        <tissue evidence="2">Leaf</tissue>
    </source>
</reference>
<dbReference type="EMBL" id="JABFUD020000007">
    <property type="protein sequence ID" value="KAI5078024.1"/>
    <property type="molecule type" value="Genomic_DNA"/>
</dbReference>
<feature type="region of interest" description="Disordered" evidence="1">
    <location>
        <begin position="64"/>
        <end position="88"/>
    </location>
</feature>
<sequence>MSGAALTKFLWNHHKLVYLRPANAADFELLDVLVKIKQEGIFRNRPVLMRVGSIFGVAGHAAAPNSYQDAQPDLEEEEDDDDEEEEEDEVTLEALKQELQELRSRGSSGFRGKHIHIFFHGQRWRFTGGVSVALEASASDIASVGGAAGAGKLSIINNVESESVDIPALAKCLSSEANPWTPNIKYIQQWFAPRDKTELELWVVTKLVFHSGIQFGDNAEARAQVGAISTLIPVKFGARVKKWQETGIDAGAAPSAGGSVSVDNLHPTSWIPFAYQAIRLRYSLPDAKLTNPRLHMGTRRPAMRKGGREDVIADPDNEPLLNMGELLDMEAWDSLEITSECGAPAGCS</sequence>
<organism evidence="2 4">
    <name type="scientific">Adiantum capillus-veneris</name>
    <name type="common">Maidenhair fern</name>
    <dbReference type="NCBI Taxonomy" id="13818"/>
    <lineage>
        <taxon>Eukaryota</taxon>
        <taxon>Viridiplantae</taxon>
        <taxon>Streptophyta</taxon>
        <taxon>Embryophyta</taxon>
        <taxon>Tracheophyta</taxon>
        <taxon>Polypodiopsida</taxon>
        <taxon>Polypodiidae</taxon>
        <taxon>Polypodiales</taxon>
        <taxon>Pteridineae</taxon>
        <taxon>Pteridaceae</taxon>
        <taxon>Vittarioideae</taxon>
        <taxon>Adiantum</taxon>
    </lineage>
</organism>
<feature type="compositionally biased region" description="Acidic residues" evidence="1">
    <location>
        <begin position="72"/>
        <end position="88"/>
    </location>
</feature>
<dbReference type="EMBL" id="JABFUD020000007">
    <property type="protein sequence ID" value="KAI5077258.1"/>
    <property type="molecule type" value="Genomic_DNA"/>
</dbReference>
<gene>
    <name evidence="2" type="ORF">GOP47_0007082</name>
    <name evidence="3" type="ORF">GOP47_0007848</name>
</gene>
<evidence type="ECO:0000313" key="2">
    <source>
        <dbReference type="EMBL" id="KAI5077258.1"/>
    </source>
</evidence>
<keyword evidence="4" id="KW-1185">Reference proteome</keyword>
<dbReference type="Proteomes" id="UP000886520">
    <property type="component" value="Chromosome 7"/>
</dbReference>
<evidence type="ECO:0000313" key="3">
    <source>
        <dbReference type="EMBL" id="KAI5078024.1"/>
    </source>
</evidence>
<dbReference type="AlphaFoldDB" id="A0A9D4ZIV0"/>
<protein>
    <submittedName>
        <fullName evidence="2">Uncharacterized protein</fullName>
    </submittedName>
</protein>
<evidence type="ECO:0000256" key="1">
    <source>
        <dbReference type="SAM" id="MobiDB-lite"/>
    </source>
</evidence>